<evidence type="ECO:0000256" key="6">
    <source>
        <dbReference type="ARBA" id="ARBA00022989"/>
    </source>
</evidence>
<sequence>MALLLRNALDLYYYLNDEASDPRVKDFLLMSNPFPTIAILTVYLYFILKWGPNYMKDRKPFNLDTLMIVYNVIQIIACCLLLRQGWMYAYGKGYSLFCEPVDYSPSPDAIEVARGCHAYYLLKIADLLDTVFFVLRKKDNQVSFLHLYHHTGMVVLTWTATKFLPGGHSIFTGFINSIIHIVMYAYYLVTAFSPKYKNNVWWKKYITQMQIIQFFMIGTHWAALLFQESCGYPKWPVAIMIPQNFFMLALFGDFYRKAYILKKPKVESAQENGLTKLSNTSNGTNGIYQNGVHRNGFVSNGINGSINNNGTNGSLINGLTKRGKTNGVSITTDTSNLLQRHLATSQQFENI</sequence>
<dbReference type="InterPro" id="IPR002076">
    <property type="entry name" value="ELO_fam"/>
</dbReference>
<dbReference type="Proteomes" id="UP001151699">
    <property type="component" value="Chromosome X"/>
</dbReference>
<dbReference type="GO" id="GO:0042761">
    <property type="term" value="P:very long-chain fatty acid biosynthetic process"/>
    <property type="evidence" value="ECO:0007669"/>
    <property type="project" value="TreeGrafter"/>
</dbReference>
<dbReference type="AlphaFoldDB" id="A0A9Q0RYR4"/>
<evidence type="ECO:0000256" key="2">
    <source>
        <dbReference type="ARBA" id="ARBA00022516"/>
    </source>
</evidence>
<organism evidence="11 12">
    <name type="scientific">Pseudolycoriella hygida</name>
    <dbReference type="NCBI Taxonomy" id="35572"/>
    <lineage>
        <taxon>Eukaryota</taxon>
        <taxon>Metazoa</taxon>
        <taxon>Ecdysozoa</taxon>
        <taxon>Arthropoda</taxon>
        <taxon>Hexapoda</taxon>
        <taxon>Insecta</taxon>
        <taxon>Pterygota</taxon>
        <taxon>Neoptera</taxon>
        <taxon>Endopterygota</taxon>
        <taxon>Diptera</taxon>
        <taxon>Nematocera</taxon>
        <taxon>Sciaroidea</taxon>
        <taxon>Sciaridae</taxon>
        <taxon>Pseudolycoriella</taxon>
    </lineage>
</organism>
<proteinExistence type="inferred from homology"/>
<comment type="subcellular location">
    <subcellularLocation>
        <location evidence="1">Membrane</location>
        <topology evidence="1">Multi-pass membrane protein</topology>
    </subcellularLocation>
</comment>
<feature type="transmembrane region" description="Helical" evidence="10">
    <location>
        <begin position="27"/>
        <end position="48"/>
    </location>
</feature>
<feature type="transmembrane region" description="Helical" evidence="10">
    <location>
        <begin position="205"/>
        <end position="223"/>
    </location>
</feature>
<dbReference type="PANTHER" id="PTHR11157:SF21">
    <property type="entry name" value="ELONGATION OF VERY LONG CHAIN FATTY ACIDS PROTEIN"/>
    <property type="match status" value="1"/>
</dbReference>
<dbReference type="Pfam" id="PF01151">
    <property type="entry name" value="ELO"/>
    <property type="match status" value="1"/>
</dbReference>
<keyword evidence="3 10" id="KW-0808">Transferase</keyword>
<reference evidence="11" key="1">
    <citation type="submission" date="2022-07" db="EMBL/GenBank/DDBJ databases">
        <authorList>
            <person name="Trinca V."/>
            <person name="Uliana J.V.C."/>
            <person name="Torres T.T."/>
            <person name="Ward R.J."/>
            <person name="Monesi N."/>
        </authorList>
    </citation>
    <scope>NUCLEOTIDE SEQUENCE</scope>
    <source>
        <strain evidence="11">HSMRA1968</strain>
        <tissue evidence="11">Whole embryos</tissue>
    </source>
</reference>
<comment type="caution">
    <text evidence="11">The sequence shown here is derived from an EMBL/GenBank/DDBJ whole genome shotgun (WGS) entry which is preliminary data.</text>
</comment>
<name>A0A9Q0RYR4_9DIPT</name>
<evidence type="ECO:0000256" key="9">
    <source>
        <dbReference type="ARBA" id="ARBA00023160"/>
    </source>
</evidence>
<feature type="transmembrane region" description="Helical" evidence="10">
    <location>
        <begin position="235"/>
        <end position="255"/>
    </location>
</feature>
<evidence type="ECO:0000313" key="11">
    <source>
        <dbReference type="EMBL" id="KAJ6637426.1"/>
    </source>
</evidence>
<evidence type="ECO:0000256" key="1">
    <source>
        <dbReference type="ARBA" id="ARBA00004141"/>
    </source>
</evidence>
<dbReference type="GO" id="GO:0005789">
    <property type="term" value="C:endoplasmic reticulum membrane"/>
    <property type="evidence" value="ECO:0007669"/>
    <property type="project" value="TreeGrafter"/>
</dbReference>
<protein>
    <recommendedName>
        <fullName evidence="10">Elongation of very long chain fatty acids protein</fullName>
        <ecNumber evidence="10">2.3.1.199</ecNumber>
    </recommendedName>
    <alternativeName>
        <fullName evidence="10">Very-long-chain 3-oxoacyl-CoA synthase</fullName>
    </alternativeName>
</protein>
<keyword evidence="12" id="KW-1185">Reference proteome</keyword>
<evidence type="ECO:0000256" key="4">
    <source>
        <dbReference type="ARBA" id="ARBA00022692"/>
    </source>
</evidence>
<keyword evidence="4 10" id="KW-0812">Transmembrane</keyword>
<keyword evidence="5 10" id="KW-0276">Fatty acid metabolism</keyword>
<dbReference type="GO" id="GO:0019367">
    <property type="term" value="P:fatty acid elongation, saturated fatty acid"/>
    <property type="evidence" value="ECO:0007669"/>
    <property type="project" value="TreeGrafter"/>
</dbReference>
<keyword evidence="7 10" id="KW-0443">Lipid metabolism</keyword>
<keyword evidence="8 10" id="KW-0472">Membrane</keyword>
<keyword evidence="6 10" id="KW-1133">Transmembrane helix</keyword>
<dbReference type="OrthoDB" id="434092at2759"/>
<comment type="catalytic activity">
    <reaction evidence="10">
        <text>a very-long-chain acyl-CoA + malonyl-CoA + H(+) = a very-long-chain 3-oxoacyl-CoA + CO2 + CoA</text>
        <dbReference type="Rhea" id="RHEA:32727"/>
        <dbReference type="ChEBI" id="CHEBI:15378"/>
        <dbReference type="ChEBI" id="CHEBI:16526"/>
        <dbReference type="ChEBI" id="CHEBI:57287"/>
        <dbReference type="ChEBI" id="CHEBI:57384"/>
        <dbReference type="ChEBI" id="CHEBI:90725"/>
        <dbReference type="ChEBI" id="CHEBI:90736"/>
        <dbReference type="EC" id="2.3.1.199"/>
    </reaction>
</comment>
<evidence type="ECO:0000256" key="8">
    <source>
        <dbReference type="ARBA" id="ARBA00023136"/>
    </source>
</evidence>
<accession>A0A9Q0RYR4</accession>
<dbReference type="EC" id="2.3.1.199" evidence="10"/>
<evidence type="ECO:0000256" key="10">
    <source>
        <dbReference type="RuleBase" id="RU361115"/>
    </source>
</evidence>
<feature type="transmembrane region" description="Helical" evidence="10">
    <location>
        <begin position="68"/>
        <end position="86"/>
    </location>
</feature>
<evidence type="ECO:0000256" key="7">
    <source>
        <dbReference type="ARBA" id="ARBA00023098"/>
    </source>
</evidence>
<evidence type="ECO:0000256" key="5">
    <source>
        <dbReference type="ARBA" id="ARBA00022832"/>
    </source>
</evidence>
<dbReference type="PANTHER" id="PTHR11157">
    <property type="entry name" value="FATTY ACID ACYL TRANSFERASE-RELATED"/>
    <property type="match status" value="1"/>
</dbReference>
<gene>
    <name evidence="11" type="primary">ELOVL_2</name>
    <name evidence="11" type="ORF">Bhyg_10156</name>
</gene>
<dbReference type="GO" id="GO:0034625">
    <property type="term" value="P:fatty acid elongation, monounsaturated fatty acid"/>
    <property type="evidence" value="ECO:0007669"/>
    <property type="project" value="TreeGrafter"/>
</dbReference>
<keyword evidence="2 10" id="KW-0444">Lipid biosynthesis</keyword>
<dbReference type="GO" id="GO:0030148">
    <property type="term" value="P:sphingolipid biosynthetic process"/>
    <property type="evidence" value="ECO:0007669"/>
    <property type="project" value="TreeGrafter"/>
</dbReference>
<dbReference type="GO" id="GO:0009922">
    <property type="term" value="F:fatty acid elongase activity"/>
    <property type="evidence" value="ECO:0007669"/>
    <property type="project" value="UniProtKB-EC"/>
</dbReference>
<feature type="transmembrane region" description="Helical" evidence="10">
    <location>
        <begin position="170"/>
        <end position="193"/>
    </location>
</feature>
<dbReference type="GO" id="GO:0034626">
    <property type="term" value="P:fatty acid elongation, polyunsaturated fatty acid"/>
    <property type="evidence" value="ECO:0007669"/>
    <property type="project" value="TreeGrafter"/>
</dbReference>
<evidence type="ECO:0000256" key="3">
    <source>
        <dbReference type="ARBA" id="ARBA00022679"/>
    </source>
</evidence>
<comment type="similarity">
    <text evidence="10">Belongs to the ELO family.</text>
</comment>
<dbReference type="EMBL" id="WJQU01000003">
    <property type="protein sequence ID" value="KAJ6637426.1"/>
    <property type="molecule type" value="Genomic_DNA"/>
</dbReference>
<keyword evidence="9 10" id="KW-0275">Fatty acid biosynthesis</keyword>
<evidence type="ECO:0000313" key="12">
    <source>
        <dbReference type="Proteomes" id="UP001151699"/>
    </source>
</evidence>